<keyword evidence="3 9" id="KW-1003">Cell membrane</keyword>
<feature type="transmembrane region" description="Helical" evidence="9">
    <location>
        <begin position="6"/>
        <end position="22"/>
    </location>
</feature>
<proteinExistence type="inferred from homology"/>
<evidence type="ECO:0000256" key="2">
    <source>
        <dbReference type="ARBA" id="ARBA00022448"/>
    </source>
</evidence>
<dbReference type="PANTHER" id="PTHR42982">
    <property type="entry name" value="SEC-INDEPENDENT PROTEIN TRANSLOCASE PROTEIN TATA"/>
    <property type="match status" value="1"/>
</dbReference>
<dbReference type="GO" id="GO:0043953">
    <property type="term" value="P:protein transport by the Tat complex"/>
    <property type="evidence" value="ECO:0007669"/>
    <property type="project" value="UniProtKB-UniRule"/>
</dbReference>
<organism evidence="11 12">
    <name type="scientific">Gimesia maris</name>
    <dbReference type="NCBI Taxonomy" id="122"/>
    <lineage>
        <taxon>Bacteria</taxon>
        <taxon>Pseudomonadati</taxon>
        <taxon>Planctomycetota</taxon>
        <taxon>Planctomycetia</taxon>
        <taxon>Planctomycetales</taxon>
        <taxon>Planctomycetaceae</taxon>
        <taxon>Gimesia</taxon>
    </lineage>
</organism>
<evidence type="ECO:0000256" key="8">
    <source>
        <dbReference type="ARBA" id="ARBA00023136"/>
    </source>
</evidence>
<comment type="caution">
    <text evidence="11">The sequence shown here is derived from an EMBL/GenBank/DDBJ whole genome shotgun (WGS) entry which is preliminary data.</text>
</comment>
<sequence>MFGFPGWIEITIILVIILLLFGKRLPGVMNSLGRSIVEFKKGSQEGADDEGDSSHIQSQDSKQDNPPN</sequence>
<dbReference type="AlphaFoldDB" id="A0A3D3RAF0"/>
<dbReference type="HAMAP" id="MF_00236">
    <property type="entry name" value="TatA_E"/>
    <property type="match status" value="1"/>
</dbReference>
<dbReference type="EMBL" id="DQAY01000116">
    <property type="protein sequence ID" value="HCO25078.1"/>
    <property type="molecule type" value="Genomic_DNA"/>
</dbReference>
<reference evidence="11 12" key="1">
    <citation type="journal article" date="2018" name="Nat. Biotechnol.">
        <title>A standardized bacterial taxonomy based on genome phylogeny substantially revises the tree of life.</title>
        <authorList>
            <person name="Parks D.H."/>
            <person name="Chuvochina M."/>
            <person name="Waite D.W."/>
            <person name="Rinke C."/>
            <person name="Skarshewski A."/>
            <person name="Chaumeil P.A."/>
            <person name="Hugenholtz P."/>
        </authorList>
    </citation>
    <scope>NUCLEOTIDE SEQUENCE [LARGE SCALE GENOMIC DNA]</scope>
    <source>
        <strain evidence="11">UBA9375</strain>
    </source>
</reference>
<keyword evidence="4 9" id="KW-0812">Transmembrane</keyword>
<keyword evidence="7 9" id="KW-0811">Translocation</keyword>
<dbReference type="GO" id="GO:0008320">
    <property type="term" value="F:protein transmembrane transporter activity"/>
    <property type="evidence" value="ECO:0007669"/>
    <property type="project" value="UniProtKB-UniRule"/>
</dbReference>
<dbReference type="PANTHER" id="PTHR42982:SF1">
    <property type="entry name" value="SEC-INDEPENDENT PROTEIN TRANSLOCASE PROTEIN TATA"/>
    <property type="match status" value="1"/>
</dbReference>
<evidence type="ECO:0000256" key="6">
    <source>
        <dbReference type="ARBA" id="ARBA00022989"/>
    </source>
</evidence>
<dbReference type="InterPro" id="IPR006312">
    <property type="entry name" value="TatA/E"/>
</dbReference>
<dbReference type="RefSeq" id="WP_278443946.1">
    <property type="nucleotide sequence ID" value="NZ_CAXBMG010000026.1"/>
</dbReference>
<evidence type="ECO:0000313" key="11">
    <source>
        <dbReference type="EMBL" id="HCO25078.1"/>
    </source>
</evidence>
<dbReference type="InterPro" id="IPR003369">
    <property type="entry name" value="TatA/B/E"/>
</dbReference>
<dbReference type="Gene3D" id="1.20.5.3310">
    <property type="match status" value="1"/>
</dbReference>
<keyword evidence="8 9" id="KW-0472">Membrane</keyword>
<comment type="subunit">
    <text evidence="9">Forms a complex with TatC.</text>
</comment>
<evidence type="ECO:0000256" key="7">
    <source>
        <dbReference type="ARBA" id="ARBA00023010"/>
    </source>
</evidence>
<dbReference type="GO" id="GO:0033281">
    <property type="term" value="C:TAT protein transport complex"/>
    <property type="evidence" value="ECO:0007669"/>
    <property type="project" value="UniProtKB-UniRule"/>
</dbReference>
<evidence type="ECO:0000256" key="3">
    <source>
        <dbReference type="ARBA" id="ARBA00022475"/>
    </source>
</evidence>
<comment type="subcellular location">
    <subcellularLocation>
        <location evidence="1 9">Cell membrane</location>
        <topology evidence="1 9">Single-pass membrane protein</topology>
    </subcellularLocation>
</comment>
<feature type="region of interest" description="Disordered" evidence="10">
    <location>
        <begin position="42"/>
        <end position="68"/>
    </location>
</feature>
<keyword evidence="5 9" id="KW-0653">Protein transport</keyword>
<keyword evidence="6 9" id="KW-1133">Transmembrane helix</keyword>
<name>A0A3D3RAF0_9PLAN</name>
<gene>
    <name evidence="9" type="primary">tatA</name>
    <name evidence="11" type="ORF">DIT97_19370</name>
</gene>
<protein>
    <recommendedName>
        <fullName evidence="9">Sec-independent protein translocase protein TatA</fullName>
    </recommendedName>
</protein>
<keyword evidence="2 9" id="KW-0813">Transport</keyword>
<evidence type="ECO:0000256" key="4">
    <source>
        <dbReference type="ARBA" id="ARBA00022692"/>
    </source>
</evidence>
<comment type="similarity">
    <text evidence="9">Belongs to the TatA/E family.</text>
</comment>
<accession>A0A3D3RAF0</accession>
<dbReference type="Proteomes" id="UP000263642">
    <property type="component" value="Unassembled WGS sequence"/>
</dbReference>
<dbReference type="Pfam" id="PF02416">
    <property type="entry name" value="TatA_B_E"/>
    <property type="match status" value="1"/>
</dbReference>
<evidence type="ECO:0000313" key="12">
    <source>
        <dbReference type="Proteomes" id="UP000263642"/>
    </source>
</evidence>
<comment type="function">
    <text evidence="9">Part of the twin-arginine translocation (Tat) system that transports large folded proteins containing a characteristic twin-arginine motif in their signal peptide across membranes. TatA could form the protein-conducting channel of the Tat system.</text>
</comment>
<evidence type="ECO:0000256" key="5">
    <source>
        <dbReference type="ARBA" id="ARBA00022927"/>
    </source>
</evidence>
<evidence type="ECO:0000256" key="9">
    <source>
        <dbReference type="HAMAP-Rule" id="MF_00236"/>
    </source>
</evidence>
<evidence type="ECO:0000256" key="10">
    <source>
        <dbReference type="SAM" id="MobiDB-lite"/>
    </source>
</evidence>
<evidence type="ECO:0000256" key="1">
    <source>
        <dbReference type="ARBA" id="ARBA00004162"/>
    </source>
</evidence>